<proteinExistence type="predicted"/>
<gene>
    <name evidence="1" type="ORF">GKQ51_08045</name>
</gene>
<evidence type="ECO:0000313" key="2">
    <source>
        <dbReference type="Proteomes" id="UP000596192"/>
    </source>
</evidence>
<name>A0AAP9YG00_9GAMM</name>
<organism evidence="1 2">
    <name type="scientific">Azotobacter chroococcum</name>
    <dbReference type="NCBI Taxonomy" id="353"/>
    <lineage>
        <taxon>Bacteria</taxon>
        <taxon>Pseudomonadati</taxon>
        <taxon>Pseudomonadota</taxon>
        <taxon>Gammaproteobacteria</taxon>
        <taxon>Pseudomonadales</taxon>
        <taxon>Pseudomonadaceae</taxon>
        <taxon>Azotobacter</taxon>
    </lineage>
</organism>
<reference evidence="1 2" key="1">
    <citation type="submission" date="2020-12" db="EMBL/GenBank/DDBJ databases">
        <title>Genomic Analysis and Response surface optimization of nitrogen-fixing conditions for A. chroococcum strain HR1, Isolation from rhizosphere soil.</title>
        <authorList>
            <person name="Li J."/>
            <person name="Yang H."/>
            <person name="Liu H."/>
            <person name="Wang C."/>
            <person name="Tian Y."/>
            <person name="Lu X.Y."/>
        </authorList>
    </citation>
    <scope>NUCLEOTIDE SEQUENCE [LARGE SCALE GENOMIC DNA]</scope>
    <source>
        <strain evidence="1 2">HR1</strain>
    </source>
</reference>
<dbReference type="Proteomes" id="UP000596192">
    <property type="component" value="Chromosome"/>
</dbReference>
<accession>A0AAP9YG00</accession>
<dbReference type="AlphaFoldDB" id="A0AAP9YG00"/>
<dbReference type="RefSeq" id="WP_198867633.1">
    <property type="nucleotide sequence ID" value="NZ_CP066310.1"/>
</dbReference>
<sequence length="60" mass="7096">MTHYPKAGRCRHCTKLHEDCSKLQFHAMPVHRRDGTGVVVICTEFEQINRNETMKDRRRA</sequence>
<evidence type="ECO:0000313" key="1">
    <source>
        <dbReference type="EMBL" id="QQE90234.1"/>
    </source>
</evidence>
<dbReference type="EMBL" id="CP066310">
    <property type="protein sequence ID" value="QQE90234.1"/>
    <property type="molecule type" value="Genomic_DNA"/>
</dbReference>
<protein>
    <submittedName>
        <fullName evidence="1">Uncharacterized protein</fullName>
    </submittedName>
</protein>